<sequence>GRTYHHAPTRRERHRGHHNALAQSRGRRGRAG</sequence>
<protein>
    <submittedName>
        <fullName evidence="2">Dihydrolipoamide acetyltransferase component of pyruvate dehydrogenase complex</fullName>
        <ecNumber evidence="2">2.3.1.12</ecNumber>
    </submittedName>
</protein>
<gene>
    <name evidence="2" type="ORF">AVDCRST_MAG05-3822</name>
</gene>
<feature type="non-terminal residue" evidence="2">
    <location>
        <position position="1"/>
    </location>
</feature>
<proteinExistence type="predicted"/>
<evidence type="ECO:0000313" key="2">
    <source>
        <dbReference type="EMBL" id="CAA9524264.1"/>
    </source>
</evidence>
<dbReference type="EC" id="2.3.1.12" evidence="2"/>
<accession>A0A6J4TIQ8</accession>
<keyword evidence="2" id="KW-0808">Transferase</keyword>
<dbReference type="GO" id="GO:0004742">
    <property type="term" value="F:dihydrolipoyllysine-residue acetyltransferase activity"/>
    <property type="evidence" value="ECO:0007669"/>
    <property type="project" value="UniProtKB-EC"/>
</dbReference>
<name>A0A6J4TIQ8_9ACTN</name>
<keyword evidence="2" id="KW-0012">Acyltransferase</keyword>
<dbReference type="AlphaFoldDB" id="A0A6J4TIQ8"/>
<evidence type="ECO:0000256" key="1">
    <source>
        <dbReference type="SAM" id="MobiDB-lite"/>
    </source>
</evidence>
<dbReference type="EMBL" id="CADCVM010000424">
    <property type="protein sequence ID" value="CAA9524264.1"/>
    <property type="molecule type" value="Genomic_DNA"/>
</dbReference>
<feature type="non-terminal residue" evidence="2">
    <location>
        <position position="32"/>
    </location>
</feature>
<feature type="region of interest" description="Disordered" evidence="1">
    <location>
        <begin position="1"/>
        <end position="32"/>
    </location>
</feature>
<keyword evidence="2" id="KW-0670">Pyruvate</keyword>
<feature type="compositionally biased region" description="Basic residues" evidence="1">
    <location>
        <begin position="1"/>
        <end position="18"/>
    </location>
</feature>
<organism evidence="2">
    <name type="scientific">uncultured Rubrobacteraceae bacterium</name>
    <dbReference type="NCBI Taxonomy" id="349277"/>
    <lineage>
        <taxon>Bacteria</taxon>
        <taxon>Bacillati</taxon>
        <taxon>Actinomycetota</taxon>
        <taxon>Rubrobacteria</taxon>
        <taxon>Rubrobacterales</taxon>
        <taxon>Rubrobacteraceae</taxon>
        <taxon>environmental samples</taxon>
    </lineage>
</organism>
<reference evidence="2" key="1">
    <citation type="submission" date="2020-02" db="EMBL/GenBank/DDBJ databases">
        <authorList>
            <person name="Meier V. D."/>
        </authorList>
    </citation>
    <scope>NUCLEOTIDE SEQUENCE</scope>
    <source>
        <strain evidence="2">AVDCRST_MAG05</strain>
    </source>
</reference>